<proteinExistence type="predicted"/>
<dbReference type="AlphaFoldDB" id="A0A1M2VG30"/>
<comment type="caution">
    <text evidence="1">The sequence shown here is derived from an EMBL/GenBank/DDBJ whole genome shotgun (WGS) entry which is preliminary data.</text>
</comment>
<keyword evidence="2" id="KW-1185">Reference proteome</keyword>
<protein>
    <submittedName>
        <fullName evidence="1">Uncharacterized protein</fullName>
    </submittedName>
</protein>
<accession>A0A1M2VG30</accession>
<organism evidence="1 2">
    <name type="scientific">Trametes pubescens</name>
    <name type="common">White-rot fungus</name>
    <dbReference type="NCBI Taxonomy" id="154538"/>
    <lineage>
        <taxon>Eukaryota</taxon>
        <taxon>Fungi</taxon>
        <taxon>Dikarya</taxon>
        <taxon>Basidiomycota</taxon>
        <taxon>Agaricomycotina</taxon>
        <taxon>Agaricomycetes</taxon>
        <taxon>Polyporales</taxon>
        <taxon>Polyporaceae</taxon>
        <taxon>Trametes</taxon>
    </lineage>
</organism>
<dbReference type="EMBL" id="MNAD01001305">
    <property type="protein sequence ID" value="OJT06487.1"/>
    <property type="molecule type" value="Genomic_DNA"/>
</dbReference>
<name>A0A1M2VG30_TRAPU</name>
<reference evidence="1 2" key="1">
    <citation type="submission" date="2016-10" db="EMBL/GenBank/DDBJ databases">
        <title>Genome sequence of the basidiomycete white-rot fungus Trametes pubescens.</title>
        <authorList>
            <person name="Makela M.R."/>
            <person name="Granchi Z."/>
            <person name="Peng M."/>
            <person name="De Vries R.P."/>
            <person name="Grigoriev I."/>
            <person name="Riley R."/>
            <person name="Hilden K."/>
        </authorList>
    </citation>
    <scope>NUCLEOTIDE SEQUENCE [LARGE SCALE GENOMIC DNA]</scope>
    <source>
        <strain evidence="1 2">FBCC735</strain>
    </source>
</reference>
<evidence type="ECO:0000313" key="2">
    <source>
        <dbReference type="Proteomes" id="UP000184267"/>
    </source>
</evidence>
<sequence length="98" mass="10982">MFSTASSTSFHPKGPTANALTHIFSSDDAWVWMSGNKRKMMRAHARMFATIAWQIMTGHTDLELALQPGMHQCARKRDKSIEPTWSVYAHAASVLDAF</sequence>
<dbReference type="Proteomes" id="UP000184267">
    <property type="component" value="Unassembled WGS sequence"/>
</dbReference>
<gene>
    <name evidence="1" type="ORF">TRAPUB_2646</name>
</gene>
<evidence type="ECO:0000313" key="1">
    <source>
        <dbReference type="EMBL" id="OJT06487.1"/>
    </source>
</evidence>